<dbReference type="PANTHER" id="PTHR46558:SF11">
    <property type="entry name" value="HTH-TYPE TRANSCRIPTIONAL REGULATOR XRE"/>
    <property type="match status" value="1"/>
</dbReference>
<comment type="caution">
    <text evidence="3">The sequence shown here is derived from an EMBL/GenBank/DDBJ whole genome shotgun (WGS) entry which is preliminary data.</text>
</comment>
<dbReference type="SUPFAM" id="SSF47413">
    <property type="entry name" value="lambda repressor-like DNA-binding domains"/>
    <property type="match status" value="1"/>
</dbReference>
<dbReference type="InterPro" id="IPR010982">
    <property type="entry name" value="Lambda_DNA-bd_dom_sf"/>
</dbReference>
<dbReference type="EMBL" id="JAVDRP010000010">
    <property type="protein sequence ID" value="MDR6411365.1"/>
    <property type="molecule type" value="Genomic_DNA"/>
</dbReference>
<evidence type="ECO:0000313" key="4">
    <source>
        <dbReference type="Proteomes" id="UP001264340"/>
    </source>
</evidence>
<gene>
    <name evidence="3" type="ORF">J2804_004793</name>
</gene>
<evidence type="ECO:0000259" key="2">
    <source>
        <dbReference type="PROSITE" id="PS50943"/>
    </source>
</evidence>
<dbReference type="InterPro" id="IPR001387">
    <property type="entry name" value="Cro/C1-type_HTH"/>
</dbReference>
<reference evidence="3 4" key="1">
    <citation type="submission" date="2023-07" db="EMBL/GenBank/DDBJ databases">
        <title>Sorghum-associated microbial communities from plants grown in Nebraska, USA.</title>
        <authorList>
            <person name="Schachtman D."/>
        </authorList>
    </citation>
    <scope>NUCLEOTIDE SEQUENCE [LARGE SCALE GENOMIC DNA]</scope>
    <source>
        <strain evidence="3 4">DS1316</strain>
    </source>
</reference>
<evidence type="ECO:0000313" key="3">
    <source>
        <dbReference type="EMBL" id="MDR6411365.1"/>
    </source>
</evidence>
<dbReference type="Pfam" id="PF01381">
    <property type="entry name" value="HTH_3"/>
    <property type="match status" value="1"/>
</dbReference>
<feature type="domain" description="HTH cro/C1-type" evidence="2">
    <location>
        <begin position="6"/>
        <end position="60"/>
    </location>
</feature>
<dbReference type="Gene3D" id="1.10.260.40">
    <property type="entry name" value="lambda repressor-like DNA-binding domains"/>
    <property type="match status" value="1"/>
</dbReference>
<dbReference type="Proteomes" id="UP001264340">
    <property type="component" value="Unassembled WGS sequence"/>
</dbReference>
<proteinExistence type="predicted"/>
<evidence type="ECO:0000256" key="1">
    <source>
        <dbReference type="ARBA" id="ARBA00023125"/>
    </source>
</evidence>
<organism evidence="3 4">
    <name type="scientific">Paraburkholderia terricola</name>
    <dbReference type="NCBI Taxonomy" id="169427"/>
    <lineage>
        <taxon>Bacteria</taxon>
        <taxon>Pseudomonadati</taxon>
        <taxon>Pseudomonadota</taxon>
        <taxon>Betaproteobacteria</taxon>
        <taxon>Burkholderiales</taxon>
        <taxon>Burkholderiaceae</taxon>
        <taxon>Paraburkholderia</taxon>
    </lineage>
</organism>
<keyword evidence="4" id="KW-1185">Reference proteome</keyword>
<dbReference type="PROSITE" id="PS50943">
    <property type="entry name" value="HTH_CROC1"/>
    <property type="match status" value="1"/>
</dbReference>
<dbReference type="RefSeq" id="WP_310124472.1">
    <property type="nucleotide sequence ID" value="NZ_JAVDQV010000011.1"/>
</dbReference>
<name>A0ABU1LXV9_9BURK</name>
<keyword evidence="1" id="KW-0238">DNA-binding</keyword>
<dbReference type="PANTHER" id="PTHR46558">
    <property type="entry name" value="TRACRIPTIONAL REGULATORY PROTEIN-RELATED-RELATED"/>
    <property type="match status" value="1"/>
</dbReference>
<protein>
    <submittedName>
        <fullName evidence="3">Transcriptional regulator with XRE-family HTH domain</fullName>
    </submittedName>
</protein>
<accession>A0ABU1LXV9</accession>
<dbReference type="CDD" id="cd00093">
    <property type="entry name" value="HTH_XRE"/>
    <property type="match status" value="1"/>
</dbReference>
<dbReference type="SMART" id="SM00530">
    <property type="entry name" value="HTH_XRE"/>
    <property type="match status" value="1"/>
</dbReference>
<sequence>MTKQTLKKLRVEAGMTQIQVATAMGVSQPNYQRWESGSAPVPKTKLKKLARTLKTSVDELLGKPADFDLFGVERNIPEHRTYFGELAIHFEKGLPILLPVSEEMRSSLHRQLSARSTFIVAESLDNRMVFIRRNAVTDIYISSEAYDTFGPEEYVDHLGVAPDDDFWKIVESLEYLEDVRDEFEESRIAEVLGQVRMTEAALDELIKTGNVSPEDREKVWAESMGLTEKFLERAQTVSWQLSSGQLRHEYVQESRLLYEVFSFLEFDNDDMDGMICMPLEGYHRTIAIRKSALDYISIPKHKFHEGSIECAEEELDAPRF</sequence>